<accession>A0A974BKW1</accession>
<evidence type="ECO:0000313" key="4">
    <source>
        <dbReference type="Proteomes" id="UP000611629"/>
    </source>
</evidence>
<dbReference type="GO" id="GO:0046872">
    <property type="term" value="F:metal ion binding"/>
    <property type="evidence" value="ECO:0007669"/>
    <property type="project" value="UniProtKB-KW"/>
</dbReference>
<evidence type="ECO:0000313" key="3">
    <source>
        <dbReference type="EMBL" id="NYB75033.1"/>
    </source>
</evidence>
<keyword evidence="2" id="KW-0479">Metal-binding</keyword>
<dbReference type="InterPro" id="IPR010388">
    <property type="entry name" value="Anaerobic_Co-chelatase"/>
</dbReference>
<feature type="binding site" evidence="2">
    <location>
        <position position="145"/>
    </location>
    <ligand>
        <name>Co(2+)</name>
        <dbReference type="ChEBI" id="CHEBI:48828"/>
    </ligand>
</feature>
<feature type="binding site" evidence="2">
    <location>
        <position position="175"/>
    </location>
    <ligand>
        <name>Co(2+)</name>
        <dbReference type="ChEBI" id="CHEBI:48828"/>
    </ligand>
</feature>
<dbReference type="GO" id="GO:0016852">
    <property type="term" value="F:sirohydrochlorin cobaltochelatase activity"/>
    <property type="evidence" value="ECO:0007669"/>
    <property type="project" value="InterPro"/>
</dbReference>
<evidence type="ECO:0000256" key="1">
    <source>
        <dbReference type="PIRSR" id="PIRSR033579-1"/>
    </source>
</evidence>
<keyword evidence="2" id="KW-0170">Cobalt</keyword>
<evidence type="ECO:0000256" key="2">
    <source>
        <dbReference type="PIRSR" id="PIRSR033579-3"/>
    </source>
</evidence>
<sequence length="258" mass="29651">MKKAIVVASFGCSIKDSRERYIETIENAVKGKYKNIDCFRVFTSEIIRRKMKREENLDIHNMKSCLQKLKEENYTHVYVSVTHVVPGFEYEKVLRAVNEYKDSFEEIKTARTFLDDHMGEDEINVIKSYIKTDLNDDEAVILVGHGTGHEAHKYYEQIEKLLRMDTSNIHIANIEGNPYIDDIMDKLKAEKYKKIYLYPLLIVSGDHALNDIGSDDVESIKSKIAANGINVEMFFTGLGENENAVNLFVGRLNEILTV</sequence>
<dbReference type="Pfam" id="PF06180">
    <property type="entry name" value="CbiK"/>
    <property type="match status" value="1"/>
</dbReference>
<dbReference type="Gene3D" id="3.40.50.1400">
    <property type="match status" value="2"/>
</dbReference>
<dbReference type="Proteomes" id="UP000611629">
    <property type="component" value="Unassembled WGS sequence"/>
</dbReference>
<comment type="caution">
    <text evidence="3">The sequence shown here is derived from an EMBL/GenBank/DDBJ whole genome shotgun (WGS) entry which is preliminary data.</text>
</comment>
<dbReference type="CDD" id="cd03413">
    <property type="entry name" value="CbiK_C"/>
    <property type="match status" value="1"/>
</dbReference>
<dbReference type="RefSeq" id="WP_179238739.1">
    <property type="nucleotide sequence ID" value="NZ_JACBNQ010000016.1"/>
</dbReference>
<feature type="binding site" evidence="2">
    <location>
        <position position="207"/>
    </location>
    <ligand>
        <name>Co(2+)</name>
        <dbReference type="ChEBI" id="CHEBI:48828"/>
    </ligand>
</feature>
<dbReference type="GO" id="GO:0019251">
    <property type="term" value="P:anaerobic cobalamin biosynthetic process"/>
    <property type="evidence" value="ECO:0007669"/>
    <property type="project" value="InterPro"/>
</dbReference>
<dbReference type="AlphaFoldDB" id="A0A974BKW1"/>
<proteinExistence type="predicted"/>
<name>A0A974BKW1_SEDHY</name>
<protein>
    <submittedName>
        <fullName evidence="3">Sirohydrochlorin cobaltochelatase</fullName>
    </submittedName>
</protein>
<feature type="active site" description="Proton acceptor" evidence="1">
    <location>
        <position position="145"/>
    </location>
</feature>
<dbReference type="SUPFAM" id="SSF53800">
    <property type="entry name" value="Chelatase"/>
    <property type="match status" value="1"/>
</dbReference>
<organism evidence="3 4">
    <name type="scientific">Sedimentibacter hydroxybenzoicus DSM 7310</name>
    <dbReference type="NCBI Taxonomy" id="1123245"/>
    <lineage>
        <taxon>Bacteria</taxon>
        <taxon>Bacillati</taxon>
        <taxon>Bacillota</taxon>
        <taxon>Tissierellia</taxon>
        <taxon>Sedimentibacter</taxon>
    </lineage>
</organism>
<keyword evidence="4" id="KW-1185">Reference proteome</keyword>
<dbReference type="EMBL" id="JACBNQ010000016">
    <property type="protein sequence ID" value="NYB75033.1"/>
    <property type="molecule type" value="Genomic_DNA"/>
</dbReference>
<reference evidence="3" key="1">
    <citation type="submission" date="2020-07" db="EMBL/GenBank/DDBJ databases">
        <title>Genomic analysis of a strain of Sedimentibacter Hydroxybenzoicus DSM7310.</title>
        <authorList>
            <person name="Ma S."/>
        </authorList>
    </citation>
    <scope>NUCLEOTIDE SEQUENCE</scope>
    <source>
        <strain evidence="3">DSM 7310</strain>
    </source>
</reference>
<dbReference type="PIRSF" id="PIRSF033579">
    <property type="entry name" value="Anaer_Co_chel"/>
    <property type="match status" value="1"/>
</dbReference>
<gene>
    <name evidence="3" type="ORF">HZF24_12870</name>
</gene>